<evidence type="ECO:0000256" key="1">
    <source>
        <dbReference type="ARBA" id="ARBA00001924"/>
    </source>
</evidence>
<feature type="region of interest" description="Disordered" evidence="5">
    <location>
        <begin position="1"/>
        <end position="23"/>
    </location>
</feature>
<protein>
    <submittedName>
        <fullName evidence="8">Sulfite oxidase protein</fullName>
        <ecNumber evidence="8">1.8.3.1</ecNumber>
    </submittedName>
</protein>
<dbReference type="Gene3D" id="2.60.40.650">
    <property type="match status" value="1"/>
</dbReference>
<feature type="domain" description="Oxidoreductase molybdopterin-binding" evidence="6">
    <location>
        <begin position="50"/>
        <end position="220"/>
    </location>
</feature>
<name>F7Q834_9GAMM</name>
<dbReference type="Gene3D" id="3.90.420.10">
    <property type="entry name" value="Oxidoreductase, molybdopterin-binding domain"/>
    <property type="match status" value="1"/>
</dbReference>
<dbReference type="RefSeq" id="WP_006912648.1">
    <property type="nucleotide sequence ID" value="NZ_AFNV02000012.1"/>
</dbReference>
<evidence type="ECO:0000256" key="3">
    <source>
        <dbReference type="ARBA" id="ARBA00022723"/>
    </source>
</evidence>
<dbReference type="SUPFAM" id="SSF81296">
    <property type="entry name" value="E set domains"/>
    <property type="match status" value="1"/>
</dbReference>
<evidence type="ECO:0000256" key="2">
    <source>
        <dbReference type="ARBA" id="ARBA00022505"/>
    </source>
</evidence>
<dbReference type="InterPro" id="IPR014756">
    <property type="entry name" value="Ig_E-set"/>
</dbReference>
<dbReference type="CDD" id="cd02110">
    <property type="entry name" value="SO_family_Moco_dimer"/>
    <property type="match status" value="1"/>
</dbReference>
<accession>F7Q834</accession>
<dbReference type="InterPro" id="IPR036374">
    <property type="entry name" value="OxRdtase_Mopterin-bd_sf"/>
</dbReference>
<comment type="cofactor">
    <cofactor evidence="1">
        <name>Mo-molybdopterin</name>
        <dbReference type="ChEBI" id="CHEBI:71302"/>
    </cofactor>
</comment>
<dbReference type="InterPro" id="IPR000572">
    <property type="entry name" value="OxRdtase_Mopterin-bd_dom"/>
</dbReference>
<dbReference type="eggNOG" id="COG2041">
    <property type="taxonomic scope" value="Bacteria"/>
</dbReference>
<evidence type="ECO:0000259" key="6">
    <source>
        <dbReference type="Pfam" id="PF00174"/>
    </source>
</evidence>
<sequence length="357" mass="39071">MSNDTSGIEKPTPNDWFSIPEHGENSNAETRLAELEGYITPSSRFFVRSHNPTPTIDAASWHLRLYGDGLAEPMELDYAALQAMRQTEITRAIECAGNARAFFAEHYGQQAGGAQWHTGAIGVARWAGVRLRDVLENAGVTAHACDVLPVGLDHKAFARPLPITKAMADDTLIALRMNGERLPADHGFPARLVVSGWLGAASIKWLGEIQVSTQPLHTHWNTRDYTLAGPAYPPQPPADGIPITVMPVMSVIELDWNAELSAGTRTIRGRAFSGEGRVARVEYAVNDDPWRNATLEEPNIAAAGVRWVFSWTADPGEHVVRIRATDENGHVQPETVPWNDHGCLYNAIIAHTVRVTG</sequence>
<dbReference type="InterPro" id="IPR008335">
    <property type="entry name" value="Mopterin_OxRdtase_euk"/>
</dbReference>
<comment type="caution">
    <text evidence="8">The sequence shown here is derived from an EMBL/GenBank/DDBJ whole genome shotgun (WGS) entry which is preliminary data.</text>
</comment>
<dbReference type="PANTHER" id="PTHR19372:SF7">
    <property type="entry name" value="SULFITE OXIDASE, MITOCHONDRIAL"/>
    <property type="match status" value="1"/>
</dbReference>
<dbReference type="PANTHER" id="PTHR19372">
    <property type="entry name" value="SULFITE REDUCTASE"/>
    <property type="match status" value="1"/>
</dbReference>
<evidence type="ECO:0000259" key="7">
    <source>
        <dbReference type="Pfam" id="PF03404"/>
    </source>
</evidence>
<reference evidence="8 9" key="2">
    <citation type="journal article" date="2013" name="PLoS ONE">
        <title>INDIGO - INtegrated Data Warehouse of MIcrobial GenOmes with Examples from the Red Sea Extremophiles.</title>
        <authorList>
            <person name="Alam I."/>
            <person name="Antunes A."/>
            <person name="Kamau A.A."/>
            <person name="Ba Alawi W."/>
            <person name="Kalkatawi M."/>
            <person name="Stingl U."/>
            <person name="Bajic V.B."/>
        </authorList>
    </citation>
    <scope>NUCLEOTIDE SEQUENCE [LARGE SCALE GENOMIC DNA]</scope>
    <source>
        <strain evidence="8 9">E1L3A</strain>
    </source>
</reference>
<dbReference type="GO" id="GO:0008482">
    <property type="term" value="F:sulfite oxidase activity"/>
    <property type="evidence" value="ECO:0007669"/>
    <property type="project" value="UniProtKB-EC"/>
</dbReference>
<dbReference type="GO" id="GO:0030151">
    <property type="term" value="F:molybdenum ion binding"/>
    <property type="evidence" value="ECO:0007669"/>
    <property type="project" value="InterPro"/>
</dbReference>
<dbReference type="GO" id="GO:0020037">
    <property type="term" value="F:heme binding"/>
    <property type="evidence" value="ECO:0007669"/>
    <property type="project" value="TreeGrafter"/>
</dbReference>
<dbReference type="SUPFAM" id="SSF56524">
    <property type="entry name" value="Oxidoreductase molybdopterin-binding domain"/>
    <property type="match status" value="1"/>
</dbReference>
<dbReference type="PRINTS" id="PR00407">
    <property type="entry name" value="EUMOPTERIN"/>
</dbReference>
<dbReference type="EC" id="1.8.3.1" evidence="8"/>
<dbReference type="Proteomes" id="UP000006242">
    <property type="component" value="Unassembled WGS sequence"/>
</dbReference>
<keyword evidence="4 8" id="KW-0560">Oxidoreductase</keyword>
<evidence type="ECO:0000313" key="8">
    <source>
        <dbReference type="EMBL" id="ERJ19078.1"/>
    </source>
</evidence>
<dbReference type="EMBL" id="AFNV02000012">
    <property type="protein sequence ID" value="ERJ19078.1"/>
    <property type="molecule type" value="Genomic_DNA"/>
</dbReference>
<organism evidence="8 9">
    <name type="scientific">Salinisphaera shabanensis E1L3A</name>
    <dbReference type="NCBI Taxonomy" id="1033802"/>
    <lineage>
        <taxon>Bacteria</taxon>
        <taxon>Pseudomonadati</taxon>
        <taxon>Pseudomonadota</taxon>
        <taxon>Gammaproteobacteria</taxon>
        <taxon>Salinisphaerales</taxon>
        <taxon>Salinisphaeraceae</taxon>
        <taxon>Salinisphaera</taxon>
    </lineage>
</organism>
<evidence type="ECO:0000313" key="9">
    <source>
        <dbReference type="Proteomes" id="UP000006242"/>
    </source>
</evidence>
<gene>
    <name evidence="8" type="ORF">SSPSH_001917</name>
</gene>
<proteinExistence type="predicted"/>
<keyword evidence="2" id="KW-0500">Molybdenum</keyword>
<dbReference type="AlphaFoldDB" id="F7Q834"/>
<reference evidence="8 9" key="1">
    <citation type="journal article" date="2011" name="J. Bacteriol.">
        <title>Genome sequence of Salinisphaera shabanensis, a gammaproteobacterium from the harsh, variable environment of the brine-seawater interface of the Shaban Deep in the Red Sea.</title>
        <authorList>
            <person name="Antunes A."/>
            <person name="Alam I."/>
            <person name="Bajic V.B."/>
            <person name="Stingl U."/>
        </authorList>
    </citation>
    <scope>NUCLEOTIDE SEQUENCE [LARGE SCALE GENOMIC DNA]</scope>
    <source>
        <strain evidence="8 9">E1L3A</strain>
    </source>
</reference>
<dbReference type="Pfam" id="PF03404">
    <property type="entry name" value="Mo-co_dimer"/>
    <property type="match status" value="1"/>
</dbReference>
<dbReference type="GO" id="GO:0043546">
    <property type="term" value="F:molybdopterin cofactor binding"/>
    <property type="evidence" value="ECO:0007669"/>
    <property type="project" value="TreeGrafter"/>
</dbReference>
<evidence type="ECO:0000256" key="4">
    <source>
        <dbReference type="ARBA" id="ARBA00023002"/>
    </source>
</evidence>
<evidence type="ECO:0000256" key="5">
    <source>
        <dbReference type="SAM" id="MobiDB-lite"/>
    </source>
</evidence>
<keyword evidence="3" id="KW-0479">Metal-binding</keyword>
<dbReference type="OrthoDB" id="9795587at2"/>
<feature type="domain" description="Moybdenum cofactor oxidoreductase dimerisation" evidence="7">
    <location>
        <begin position="243"/>
        <end position="348"/>
    </location>
</feature>
<dbReference type="STRING" id="1033802.SSPSH_001917"/>
<dbReference type="GO" id="GO:0006790">
    <property type="term" value="P:sulfur compound metabolic process"/>
    <property type="evidence" value="ECO:0007669"/>
    <property type="project" value="TreeGrafter"/>
</dbReference>
<dbReference type="InterPro" id="IPR005066">
    <property type="entry name" value="MoCF_OxRdtse_dimer"/>
</dbReference>
<dbReference type="Pfam" id="PF00174">
    <property type="entry name" value="Oxidored_molyb"/>
    <property type="match status" value="1"/>
</dbReference>
<keyword evidence="9" id="KW-1185">Reference proteome</keyword>